<evidence type="ECO:0000256" key="3">
    <source>
        <dbReference type="SAM" id="SignalP"/>
    </source>
</evidence>
<dbReference type="OrthoDB" id="9983560at2759"/>
<dbReference type="PROSITE" id="PS51387">
    <property type="entry name" value="FAD_PCMH"/>
    <property type="match status" value="1"/>
</dbReference>
<dbReference type="InterPro" id="IPR012951">
    <property type="entry name" value="BBE"/>
</dbReference>
<dbReference type="GO" id="GO:0071949">
    <property type="term" value="F:FAD binding"/>
    <property type="evidence" value="ECO:0007669"/>
    <property type="project" value="InterPro"/>
</dbReference>
<dbReference type="InterPro" id="IPR006094">
    <property type="entry name" value="Oxid_FAD_bind_N"/>
</dbReference>
<comment type="similarity">
    <text evidence="1">Belongs to the oxygen-dependent FAD-linked oxidoreductase family.</text>
</comment>
<dbReference type="InterPro" id="IPR050432">
    <property type="entry name" value="FAD-linked_Oxidoreductases_BP"/>
</dbReference>
<feature type="domain" description="FAD-binding PCMH-type" evidence="4">
    <location>
        <begin position="115"/>
        <end position="294"/>
    </location>
</feature>
<dbReference type="Pfam" id="PF01565">
    <property type="entry name" value="FAD_binding_4"/>
    <property type="match status" value="1"/>
</dbReference>
<dbReference type="EMBL" id="JAIZPD010000010">
    <property type="protein sequence ID" value="KAH0960169.1"/>
    <property type="molecule type" value="Genomic_DNA"/>
</dbReference>
<sequence>MHCSLVAASSLVLTIAIPVLANVQGSDCKCFPGDSCWPRPGDWARLNETVGGRLIATVPLASPCHVPNYDARACSALRRQRHHQEIHMKSSSSVMSPLFANRTCDPFRARSEPCVLGNYVRYAVDARGPDAIIAALGFAAEHNIRFVIRNTGHDYLGRSTGAGALAVWTHHLKAIQVLDWADERYVGKALKVGAGVQGFEALEAARNAGLVVVTGSCPSVGLAGGYTQGGGHSPLSTVYGLAADNALSFDVVTPSGRLVTASPSAQRDLFWALSGGGGGNYGVVVSATVKAHPDAVVSGASFQLTIRPGEEERLLGAVDAFHAALPAMVDAGVMIMYRFSRNFIEGLGMTAYNMTKPQARLVLQPFLEVVATVGLPIKAEFTEFSCYHDHLSHYFGPPPRGNIGVGISLYGGRLIPRPALAGFSPAARRLVGMQATVVGVGLDVSRFGPPATTNAVLPQWRSAIALAIITLPWNFDKPYELMAAEQDCITRELQPAIEAATPGAGAYMNEADFQEAFFGDNYPALLRIKKRYHPRGLLYAKAGVGSEEWLVKGDGRLCRVATRGRAFLRHDATPVDLGLLTEVSRETGRGARDGNSRVGWKD</sequence>
<dbReference type="InterPro" id="IPR036318">
    <property type="entry name" value="FAD-bd_PCMH-like_sf"/>
</dbReference>
<name>A0A9P8SFL7_9HYPO</name>
<dbReference type="AlphaFoldDB" id="A0A9P8SFL7"/>
<feature type="chain" id="PRO_5040325285" evidence="3">
    <location>
        <begin position="22"/>
        <end position="602"/>
    </location>
</feature>
<evidence type="ECO:0000256" key="1">
    <source>
        <dbReference type="ARBA" id="ARBA00005466"/>
    </source>
</evidence>
<evidence type="ECO:0000313" key="5">
    <source>
        <dbReference type="EMBL" id="KAH0960169.1"/>
    </source>
</evidence>
<protein>
    <submittedName>
        <fullName evidence="5">FAD binding domain-containing protein</fullName>
    </submittedName>
</protein>
<dbReference type="PANTHER" id="PTHR13878">
    <property type="entry name" value="GULONOLACTONE OXIDASE"/>
    <property type="match status" value="1"/>
</dbReference>
<dbReference type="Proteomes" id="UP000824596">
    <property type="component" value="Unassembled WGS sequence"/>
</dbReference>
<keyword evidence="3" id="KW-0732">Signal</keyword>
<keyword evidence="2" id="KW-0560">Oxidoreductase</keyword>
<organism evidence="5 6">
    <name type="scientific">Hirsutella rhossiliensis</name>
    <dbReference type="NCBI Taxonomy" id="111463"/>
    <lineage>
        <taxon>Eukaryota</taxon>
        <taxon>Fungi</taxon>
        <taxon>Dikarya</taxon>
        <taxon>Ascomycota</taxon>
        <taxon>Pezizomycotina</taxon>
        <taxon>Sordariomycetes</taxon>
        <taxon>Hypocreomycetidae</taxon>
        <taxon>Hypocreales</taxon>
        <taxon>Ophiocordycipitaceae</taxon>
        <taxon>Hirsutella</taxon>
    </lineage>
</organism>
<evidence type="ECO:0000259" key="4">
    <source>
        <dbReference type="PROSITE" id="PS51387"/>
    </source>
</evidence>
<keyword evidence="6" id="KW-1185">Reference proteome</keyword>
<feature type="signal peptide" evidence="3">
    <location>
        <begin position="1"/>
        <end position="21"/>
    </location>
</feature>
<proteinExistence type="inferred from homology"/>
<dbReference type="InterPro" id="IPR016169">
    <property type="entry name" value="FAD-bd_PCMH_sub2"/>
</dbReference>
<dbReference type="RefSeq" id="XP_044717682.1">
    <property type="nucleotide sequence ID" value="XM_044866795.1"/>
</dbReference>
<gene>
    <name evidence="5" type="ORF">HRG_08324</name>
</gene>
<reference evidence="5" key="1">
    <citation type="submission" date="2021-09" db="EMBL/GenBank/DDBJ databases">
        <title>A high-quality genome of the endoparasitic fungus Hirsutella rhossiliensis with a comparison of Hirsutella genomes reveals transposable elements contributing to genome size variation.</title>
        <authorList>
            <person name="Lin R."/>
            <person name="Jiao Y."/>
            <person name="Sun X."/>
            <person name="Ling J."/>
            <person name="Xie B."/>
            <person name="Cheng X."/>
        </authorList>
    </citation>
    <scope>NUCLEOTIDE SEQUENCE</scope>
    <source>
        <strain evidence="5">HR02</strain>
    </source>
</reference>
<dbReference type="Pfam" id="PF08031">
    <property type="entry name" value="BBE"/>
    <property type="match status" value="1"/>
</dbReference>
<dbReference type="InterPro" id="IPR016166">
    <property type="entry name" value="FAD-bd_PCMH"/>
</dbReference>
<evidence type="ECO:0000256" key="2">
    <source>
        <dbReference type="ARBA" id="ARBA00023002"/>
    </source>
</evidence>
<dbReference type="GO" id="GO:0016491">
    <property type="term" value="F:oxidoreductase activity"/>
    <property type="evidence" value="ECO:0007669"/>
    <property type="project" value="UniProtKB-KW"/>
</dbReference>
<accession>A0A9P8SFL7</accession>
<dbReference type="GeneID" id="68357453"/>
<dbReference type="SUPFAM" id="SSF56176">
    <property type="entry name" value="FAD-binding/transporter-associated domain-like"/>
    <property type="match status" value="1"/>
</dbReference>
<comment type="caution">
    <text evidence="5">The sequence shown here is derived from an EMBL/GenBank/DDBJ whole genome shotgun (WGS) entry which is preliminary data.</text>
</comment>
<evidence type="ECO:0000313" key="6">
    <source>
        <dbReference type="Proteomes" id="UP000824596"/>
    </source>
</evidence>
<dbReference type="PANTHER" id="PTHR13878:SF91">
    <property type="entry name" value="FAD BINDING DOMAIN PROTEIN (AFU_ORTHOLOGUE AFUA_6G12070)-RELATED"/>
    <property type="match status" value="1"/>
</dbReference>
<dbReference type="Gene3D" id="3.30.465.10">
    <property type="match status" value="1"/>
</dbReference>